<dbReference type="GO" id="GO:0030182">
    <property type="term" value="P:neuron differentiation"/>
    <property type="evidence" value="ECO:0007669"/>
    <property type="project" value="TreeGrafter"/>
</dbReference>
<comment type="function">
    <text evidence="9">Ligand for members of the frizzled family of seven transmembrane receptors.</text>
</comment>
<dbReference type="Pfam" id="PF00110">
    <property type="entry name" value="wnt"/>
    <property type="match status" value="1"/>
</dbReference>
<protein>
    <recommendedName>
        <fullName evidence="9">Protein Wnt</fullName>
    </recommendedName>
</protein>
<evidence type="ECO:0000256" key="4">
    <source>
        <dbReference type="ARBA" id="ARBA00022525"/>
    </source>
</evidence>
<keyword evidence="3 9" id="KW-0217">Developmental protein</keyword>
<dbReference type="CDD" id="cd13113">
    <property type="entry name" value="Wnt"/>
    <property type="match status" value="1"/>
</dbReference>
<evidence type="ECO:0000313" key="13">
    <source>
        <dbReference type="WBParaSite" id="TASK_0000199801-mRNA-1"/>
    </source>
</evidence>
<dbReference type="InterPro" id="IPR043158">
    <property type="entry name" value="Wnt_C"/>
</dbReference>
<evidence type="ECO:0000313" key="11">
    <source>
        <dbReference type="EMBL" id="VDK24112.1"/>
    </source>
</evidence>
<dbReference type="PRINTS" id="PR01349">
    <property type="entry name" value="WNTPROTEIN"/>
</dbReference>
<evidence type="ECO:0000256" key="6">
    <source>
        <dbReference type="ARBA" id="ARBA00022687"/>
    </source>
</evidence>
<dbReference type="GO" id="GO:0045165">
    <property type="term" value="P:cell fate commitment"/>
    <property type="evidence" value="ECO:0007669"/>
    <property type="project" value="TreeGrafter"/>
</dbReference>
<name>A0A0R3VX54_TAEAS</name>
<evidence type="ECO:0000256" key="9">
    <source>
        <dbReference type="RuleBase" id="RU003500"/>
    </source>
</evidence>
<keyword evidence="8" id="KW-0449">Lipoprotein</keyword>
<evidence type="ECO:0000256" key="10">
    <source>
        <dbReference type="SAM" id="SignalP"/>
    </source>
</evidence>
<comment type="similarity">
    <text evidence="2 9">Belongs to the Wnt family.</text>
</comment>
<dbReference type="WBParaSite" id="TASK_0000199801-mRNA-1">
    <property type="protein sequence ID" value="TASK_0000199801-mRNA-1"/>
    <property type="gene ID" value="TASK_0000199801"/>
</dbReference>
<evidence type="ECO:0000256" key="1">
    <source>
        <dbReference type="ARBA" id="ARBA00004498"/>
    </source>
</evidence>
<reference evidence="13" key="1">
    <citation type="submission" date="2017-02" db="UniProtKB">
        <authorList>
            <consortium name="WormBaseParasite"/>
        </authorList>
    </citation>
    <scope>IDENTIFICATION</scope>
</reference>
<dbReference type="EMBL" id="UYRS01000860">
    <property type="protein sequence ID" value="VDK24112.1"/>
    <property type="molecule type" value="Genomic_DNA"/>
</dbReference>
<comment type="subcellular location">
    <subcellularLocation>
        <location evidence="1 9">Secreted</location>
        <location evidence="1 9">Extracellular space</location>
        <location evidence="1 9">Extracellular matrix</location>
    </subcellularLocation>
</comment>
<accession>A0A0R3VX54</accession>
<proteinExistence type="inferred from homology"/>
<dbReference type="PROSITE" id="PS00246">
    <property type="entry name" value="WNT1"/>
    <property type="match status" value="1"/>
</dbReference>
<dbReference type="PANTHER" id="PTHR12027">
    <property type="entry name" value="WNT RELATED"/>
    <property type="match status" value="1"/>
</dbReference>
<keyword evidence="7" id="KW-1015">Disulfide bond</keyword>
<dbReference type="GO" id="GO:0005615">
    <property type="term" value="C:extracellular space"/>
    <property type="evidence" value="ECO:0007669"/>
    <property type="project" value="TreeGrafter"/>
</dbReference>
<keyword evidence="5" id="KW-0272">Extracellular matrix</keyword>
<sequence length="537" mass="62113">MRQKDMSAGVRISLLLAVLLQLLFSTHTYDQLTWKGGLKYLVSPAFKRHQQMQQEDGYDNDSSMRGGHREDLSLGNLVQKPTGRWWLDSLARLLYNHPLHLSKYVREISIPSRESLNYETPPSLLNFPRFRSRASNSPIMETRGWPMYDQVWAVHKLRQLLASYRQWFSPRQWKQFLHKTPLQWPRSQSQDESVHLELLEAAVQGVRAAVAECQHQFRNERWNCSEVLSDRNALFGNVLSKGVPETAFVYALVSASVVRSVSEACLTNLRNCPCNNRGRESFEDGSDIVNWQWQGCDHNIHYGRRFGRHLLDPLEAGGFHIRFLMNLHNYRVGRRVVAENMQRYCRCHGTSGSCTLKTCYRRTPSMHVIGYHLKVKYEQASQVMRDNTLPVSWGHHGRSSSIVHLNRWNNQRTLREVDHDSLLYRGGSTSRPPSLLKVTFDRSGRDQKPTTQELVFYEQPASNLFCESNPNLHILGTRGRTCNSTSTGSDSCRSLCCGRGHRTKHYYALENCECKFVWCCRVECQKCLVLKRQETCV</sequence>
<dbReference type="SMART" id="SM00097">
    <property type="entry name" value="WNT1"/>
    <property type="match status" value="1"/>
</dbReference>
<reference evidence="11 12" key="2">
    <citation type="submission" date="2018-11" db="EMBL/GenBank/DDBJ databases">
        <authorList>
            <consortium name="Pathogen Informatics"/>
        </authorList>
    </citation>
    <scope>NUCLEOTIDE SEQUENCE [LARGE SCALE GENOMIC DNA]</scope>
</reference>
<dbReference type="STRING" id="60517.A0A0R3VX54"/>
<gene>
    <name evidence="11" type="ORF">TASK_LOCUS1999</name>
</gene>
<evidence type="ECO:0000256" key="5">
    <source>
        <dbReference type="ARBA" id="ARBA00022530"/>
    </source>
</evidence>
<organism evidence="13">
    <name type="scientific">Taenia asiatica</name>
    <name type="common">Asian tapeworm</name>
    <dbReference type="NCBI Taxonomy" id="60517"/>
    <lineage>
        <taxon>Eukaryota</taxon>
        <taxon>Metazoa</taxon>
        <taxon>Spiralia</taxon>
        <taxon>Lophotrochozoa</taxon>
        <taxon>Platyhelminthes</taxon>
        <taxon>Cestoda</taxon>
        <taxon>Eucestoda</taxon>
        <taxon>Cyclophyllidea</taxon>
        <taxon>Taeniidae</taxon>
        <taxon>Taenia</taxon>
    </lineage>
</organism>
<evidence type="ECO:0000256" key="3">
    <source>
        <dbReference type="ARBA" id="ARBA00022473"/>
    </source>
</evidence>
<feature type="signal peptide" evidence="10">
    <location>
        <begin position="1"/>
        <end position="28"/>
    </location>
</feature>
<feature type="chain" id="PRO_5043132430" description="Protein Wnt" evidence="10">
    <location>
        <begin position="29"/>
        <end position="537"/>
    </location>
</feature>
<dbReference type="GO" id="GO:0005109">
    <property type="term" value="F:frizzled binding"/>
    <property type="evidence" value="ECO:0007669"/>
    <property type="project" value="TreeGrafter"/>
</dbReference>
<evidence type="ECO:0000313" key="12">
    <source>
        <dbReference type="Proteomes" id="UP000282613"/>
    </source>
</evidence>
<keyword evidence="10" id="KW-0732">Signal</keyword>
<keyword evidence="4" id="KW-0964">Secreted</keyword>
<evidence type="ECO:0000256" key="7">
    <source>
        <dbReference type="ARBA" id="ARBA00023157"/>
    </source>
</evidence>
<dbReference type="OrthoDB" id="5945655at2759"/>
<evidence type="ECO:0000256" key="8">
    <source>
        <dbReference type="ARBA" id="ARBA00023288"/>
    </source>
</evidence>
<dbReference type="Proteomes" id="UP000282613">
    <property type="component" value="Unassembled WGS sequence"/>
</dbReference>
<dbReference type="InterPro" id="IPR018161">
    <property type="entry name" value="Wnt_CS"/>
</dbReference>
<dbReference type="InterPro" id="IPR005817">
    <property type="entry name" value="Wnt"/>
</dbReference>
<dbReference type="GO" id="GO:0005125">
    <property type="term" value="F:cytokine activity"/>
    <property type="evidence" value="ECO:0007669"/>
    <property type="project" value="TreeGrafter"/>
</dbReference>
<dbReference type="AlphaFoldDB" id="A0A0R3VX54"/>
<keyword evidence="12" id="KW-1185">Reference proteome</keyword>
<dbReference type="GO" id="GO:0060070">
    <property type="term" value="P:canonical Wnt signaling pathway"/>
    <property type="evidence" value="ECO:0007669"/>
    <property type="project" value="TreeGrafter"/>
</dbReference>
<dbReference type="Gene3D" id="3.30.2460.20">
    <property type="match status" value="1"/>
</dbReference>
<dbReference type="PANTHER" id="PTHR12027:SF98">
    <property type="entry name" value="PROTEIN WNT"/>
    <property type="match status" value="1"/>
</dbReference>
<keyword evidence="6 9" id="KW-0879">Wnt signaling pathway</keyword>
<dbReference type="FunFam" id="3.30.2460.20:FF:000001">
    <property type="entry name" value="Wnt homolog"/>
    <property type="match status" value="1"/>
</dbReference>
<evidence type="ECO:0000256" key="2">
    <source>
        <dbReference type="ARBA" id="ARBA00005683"/>
    </source>
</evidence>